<evidence type="ECO:0000256" key="6">
    <source>
        <dbReference type="ARBA" id="ARBA00023134"/>
    </source>
</evidence>
<dbReference type="InterPro" id="IPR027417">
    <property type="entry name" value="P-loop_NTPase"/>
</dbReference>
<keyword evidence="3 11" id="KW-0479">Metal-binding</keyword>
<dbReference type="AlphaFoldDB" id="A0A1L7XTP4"/>
<dbReference type="GO" id="GO:0010255">
    <property type="term" value="P:glucose mediated signaling pathway"/>
    <property type="evidence" value="ECO:0007669"/>
    <property type="project" value="UniProtKB-ARBA"/>
</dbReference>
<gene>
    <name evidence="12" type="ORF">PAC_18246</name>
</gene>
<dbReference type="GO" id="GO:0046872">
    <property type="term" value="F:metal ion binding"/>
    <property type="evidence" value="ECO:0007669"/>
    <property type="project" value="UniProtKB-KW"/>
</dbReference>
<dbReference type="GO" id="GO:0005834">
    <property type="term" value="C:heterotrimeric G-protein complex"/>
    <property type="evidence" value="ECO:0007669"/>
    <property type="project" value="InterPro"/>
</dbReference>
<feature type="binding site" evidence="10">
    <location>
        <begin position="263"/>
        <end position="267"/>
    </location>
    <ligand>
        <name>GTP</name>
        <dbReference type="ChEBI" id="CHEBI:37565"/>
    </ligand>
</feature>
<keyword evidence="6 10" id="KW-0342">GTP-binding</keyword>
<dbReference type="InterPro" id="IPR001019">
    <property type="entry name" value="Gprotein_alpha_su"/>
</dbReference>
<dbReference type="InterPro" id="IPR011025">
    <property type="entry name" value="GproteinA_insert"/>
</dbReference>
<protein>
    <submittedName>
        <fullName evidence="12">Related to G protein alpha subunit GNA-3</fullName>
    </submittedName>
</protein>
<dbReference type="FunFam" id="3.40.50.300:FF:000181">
    <property type="entry name" value="Guanine nucleotide-binding protein subunit alpha"/>
    <property type="match status" value="1"/>
</dbReference>
<evidence type="ECO:0000256" key="9">
    <source>
        <dbReference type="ARBA" id="ARBA00023288"/>
    </source>
</evidence>
<evidence type="ECO:0000313" key="12">
    <source>
        <dbReference type="EMBL" id="CZR68347.1"/>
    </source>
</evidence>
<dbReference type="STRING" id="576137.A0A1L7XTP4"/>
<dbReference type="SMART" id="SM00275">
    <property type="entry name" value="G_alpha"/>
    <property type="match status" value="1"/>
</dbReference>
<keyword evidence="4 10" id="KW-0547">Nucleotide-binding</keyword>
<evidence type="ECO:0000256" key="8">
    <source>
        <dbReference type="ARBA" id="ARBA00023224"/>
    </source>
</evidence>
<evidence type="ECO:0000256" key="5">
    <source>
        <dbReference type="ARBA" id="ARBA00022842"/>
    </source>
</evidence>
<dbReference type="PROSITE" id="PS51882">
    <property type="entry name" value="G_ALPHA"/>
    <property type="match status" value="1"/>
</dbReference>
<evidence type="ECO:0000256" key="2">
    <source>
        <dbReference type="ARBA" id="ARBA00022707"/>
    </source>
</evidence>
<dbReference type="PANTHER" id="PTHR10218">
    <property type="entry name" value="GTP-BINDING PROTEIN ALPHA SUBUNIT"/>
    <property type="match status" value="1"/>
</dbReference>
<proteinExistence type="inferred from homology"/>
<dbReference type="GO" id="GO:0031683">
    <property type="term" value="F:G-protein beta/gamma-subunit complex binding"/>
    <property type="evidence" value="ECO:0007669"/>
    <property type="project" value="InterPro"/>
</dbReference>
<dbReference type="GO" id="GO:0005737">
    <property type="term" value="C:cytoplasm"/>
    <property type="evidence" value="ECO:0007669"/>
    <property type="project" value="TreeGrafter"/>
</dbReference>
<keyword evidence="7" id="KW-0564">Palmitate</keyword>
<dbReference type="EMBL" id="FJOG01000054">
    <property type="protein sequence ID" value="CZR68347.1"/>
    <property type="molecule type" value="Genomic_DNA"/>
</dbReference>
<dbReference type="PRINTS" id="PR01241">
    <property type="entry name" value="GPROTEINAFNG"/>
</dbReference>
<reference evidence="12 13" key="1">
    <citation type="submission" date="2016-03" db="EMBL/GenBank/DDBJ databases">
        <authorList>
            <person name="Ploux O."/>
        </authorList>
    </citation>
    <scope>NUCLEOTIDE SEQUENCE [LARGE SCALE GENOMIC DNA]</scope>
    <source>
        <strain evidence="12 13">UAMH 11012</strain>
    </source>
</reference>
<keyword evidence="2" id="KW-0519">Myristate</keyword>
<evidence type="ECO:0000256" key="4">
    <source>
        <dbReference type="ARBA" id="ARBA00022741"/>
    </source>
</evidence>
<evidence type="ECO:0000256" key="7">
    <source>
        <dbReference type="ARBA" id="ARBA00023139"/>
    </source>
</evidence>
<comment type="similarity">
    <text evidence="1">Belongs to the G-alpha family. G(q) subfamily.</text>
</comment>
<feature type="binding site" evidence="11">
    <location>
        <position position="104"/>
    </location>
    <ligand>
        <name>Mg(2+)</name>
        <dbReference type="ChEBI" id="CHEBI:18420"/>
    </ligand>
</feature>
<dbReference type="Pfam" id="PF00503">
    <property type="entry name" value="G-alpha"/>
    <property type="match status" value="1"/>
</dbReference>
<feature type="binding site" evidence="11">
    <location>
        <position position="244"/>
    </location>
    <ligand>
        <name>Mg(2+)</name>
        <dbReference type="ChEBI" id="CHEBI:18420"/>
    </ligand>
</feature>
<feature type="binding site" evidence="10">
    <location>
        <begin position="332"/>
        <end position="335"/>
    </location>
    <ligand>
        <name>GTP</name>
        <dbReference type="ChEBI" id="CHEBI:37565"/>
    </ligand>
</feature>
<dbReference type="GO" id="GO:0003924">
    <property type="term" value="F:GTPase activity"/>
    <property type="evidence" value="ECO:0007669"/>
    <property type="project" value="InterPro"/>
</dbReference>
<dbReference type="FunFam" id="1.10.400.10:FF:000007">
    <property type="entry name" value="Guanine nucleotide-binding protein subunit alpha"/>
    <property type="match status" value="1"/>
</dbReference>
<dbReference type="Proteomes" id="UP000184330">
    <property type="component" value="Unassembled WGS sequence"/>
</dbReference>
<dbReference type="PRINTS" id="PR00318">
    <property type="entry name" value="GPROTEINA"/>
</dbReference>
<dbReference type="SUPFAM" id="SSF52540">
    <property type="entry name" value="P-loop containing nucleoside triphosphate hydrolases"/>
    <property type="match status" value="1"/>
</dbReference>
<sequence>MQDDSASMIPHRDADSLLSYYADTSIASSKRSIVFEFDRELFTTRIYERWIRGSVNKTLREQQGDIRSFKAIKRSKDIDRVVEKDARRLSRECTVLVLGSESRSELVEQMKIHCFSYGYSHGFSDDELRNYRPAIFRSVVNSAKAVVGAMEYFGIVPVTLANRKYVDFIAEYILDPDPALPLGQKFGDSLSALWTDPCIEQLMERQNEFYLMDSAEYFFQEIRRISSPEYLPNETDVLRARTKTSSISETRFQWSQFCIKMFDVGDQRSERNKWIHLFENVCAILFVVDLDTYDQVVFEEPSQNKLMESLILFDSFVNSRWFMRSSIILCLNRVDVFKQKLGMSPLQRYFPDYSGGNDVNRAAKYILWRFNQINRAHLKIYPYLTQSTDRSNVRQVFAALKEIILLDALKKMWRALSSRTSTLSNTSRAW</sequence>
<accession>A0A1L7XTP4</accession>
<feature type="binding site" evidence="10">
    <location>
        <begin position="238"/>
        <end position="244"/>
    </location>
    <ligand>
        <name>GTP</name>
        <dbReference type="ChEBI" id="CHEBI:37565"/>
    </ligand>
</feature>
<dbReference type="GO" id="GO:0032502">
    <property type="term" value="P:developmental process"/>
    <property type="evidence" value="ECO:0007669"/>
    <property type="project" value="UniProtKB-ARBA"/>
</dbReference>
<feature type="binding site" evidence="10">
    <location>
        <begin position="213"/>
        <end position="214"/>
    </location>
    <ligand>
        <name>GTP</name>
        <dbReference type="ChEBI" id="CHEBI:37565"/>
    </ligand>
</feature>
<name>A0A1L7XTP4_9HELO</name>
<dbReference type="Gene3D" id="1.10.400.10">
    <property type="entry name" value="GI Alpha 1, domain 2-like"/>
    <property type="match status" value="1"/>
</dbReference>
<dbReference type="GO" id="GO:0001664">
    <property type="term" value="F:G protein-coupled receptor binding"/>
    <property type="evidence" value="ECO:0007669"/>
    <property type="project" value="InterPro"/>
</dbReference>
<evidence type="ECO:0000256" key="11">
    <source>
        <dbReference type="PIRSR" id="PIRSR601019-2"/>
    </source>
</evidence>
<keyword evidence="9" id="KW-0449">Lipoprotein</keyword>
<organism evidence="12 13">
    <name type="scientific">Phialocephala subalpina</name>
    <dbReference type="NCBI Taxonomy" id="576137"/>
    <lineage>
        <taxon>Eukaryota</taxon>
        <taxon>Fungi</taxon>
        <taxon>Dikarya</taxon>
        <taxon>Ascomycota</taxon>
        <taxon>Pezizomycotina</taxon>
        <taxon>Leotiomycetes</taxon>
        <taxon>Helotiales</taxon>
        <taxon>Mollisiaceae</taxon>
        <taxon>Phialocephala</taxon>
        <taxon>Phialocephala fortinii species complex</taxon>
    </lineage>
</organism>
<evidence type="ECO:0000256" key="3">
    <source>
        <dbReference type="ARBA" id="ARBA00022723"/>
    </source>
</evidence>
<dbReference type="PANTHER" id="PTHR10218:SF369">
    <property type="entry name" value="GUANINE NUCLEOTIDE-BINDING PROTEIN ALPHA-2 SUBUNIT"/>
    <property type="match status" value="1"/>
</dbReference>
<dbReference type="InterPro" id="IPR002975">
    <property type="entry name" value="Fungi_Gprotein_alpha"/>
</dbReference>
<keyword evidence="13" id="KW-1185">Reference proteome</keyword>
<evidence type="ECO:0000313" key="13">
    <source>
        <dbReference type="Proteomes" id="UP000184330"/>
    </source>
</evidence>
<dbReference type="Gene3D" id="3.40.50.300">
    <property type="entry name" value="P-loop containing nucleotide triphosphate hydrolases"/>
    <property type="match status" value="1"/>
</dbReference>
<keyword evidence="5 11" id="KW-0460">Magnesium</keyword>
<dbReference type="GO" id="GO:0007189">
    <property type="term" value="P:adenylate cyclase-activating G protein-coupled receptor signaling pathway"/>
    <property type="evidence" value="ECO:0007669"/>
    <property type="project" value="TreeGrafter"/>
</dbReference>
<evidence type="ECO:0000256" key="1">
    <source>
        <dbReference type="ARBA" id="ARBA00007976"/>
    </source>
</evidence>
<dbReference type="SUPFAM" id="SSF47895">
    <property type="entry name" value="Transducin (alpha subunit), insertion domain"/>
    <property type="match status" value="1"/>
</dbReference>
<dbReference type="GO" id="GO:0005525">
    <property type="term" value="F:GTP binding"/>
    <property type="evidence" value="ECO:0007669"/>
    <property type="project" value="UniProtKB-KW"/>
</dbReference>
<dbReference type="CDD" id="cd00066">
    <property type="entry name" value="G-alpha"/>
    <property type="match status" value="1"/>
</dbReference>
<keyword evidence="8" id="KW-0807">Transducer</keyword>
<dbReference type="OrthoDB" id="5817230at2759"/>
<evidence type="ECO:0000256" key="10">
    <source>
        <dbReference type="PIRSR" id="PIRSR601019-1"/>
    </source>
</evidence>